<comment type="caution">
    <text evidence="8">The sequence shown here is derived from an EMBL/GenBank/DDBJ whole genome shotgun (WGS) entry which is preliminary data.</text>
</comment>
<dbReference type="SUPFAM" id="SSF53218">
    <property type="entry name" value="Molybdenum cofactor biosynthesis proteins"/>
    <property type="match status" value="1"/>
</dbReference>
<accession>A0A1V6LS95</accession>
<evidence type="ECO:0000256" key="4">
    <source>
        <dbReference type="ARBA" id="ARBA00023150"/>
    </source>
</evidence>
<feature type="domain" description="MoaB/Mog" evidence="7">
    <location>
        <begin position="175"/>
        <end position="314"/>
    </location>
</feature>
<dbReference type="RefSeq" id="WP_080318659.1">
    <property type="nucleotide sequence ID" value="NZ_MTBC01000004.1"/>
</dbReference>
<reference evidence="8 9" key="1">
    <citation type="submission" date="2016-12" db="EMBL/GenBank/DDBJ databases">
        <authorList>
            <person name="Song W.-J."/>
            <person name="Kurnit D.M."/>
        </authorList>
    </citation>
    <scope>NUCLEOTIDE SEQUENCE [LARGE SCALE GENOMIC DNA]</scope>
    <source>
        <strain evidence="8 9">HSG9</strain>
    </source>
</reference>
<dbReference type="AlphaFoldDB" id="A0A1V6LS95"/>
<dbReference type="Gene3D" id="3.90.105.10">
    <property type="entry name" value="Molybdopterin biosynthesis moea protein, domain 2"/>
    <property type="match status" value="1"/>
</dbReference>
<proteinExistence type="inferred from homology"/>
<dbReference type="OrthoDB" id="9804758at2"/>
<comment type="pathway">
    <text evidence="2 6">Cofactor biosynthesis; molybdopterin biosynthesis.</text>
</comment>
<dbReference type="NCBIfam" id="TIGR00177">
    <property type="entry name" value="molyb_syn"/>
    <property type="match status" value="1"/>
</dbReference>
<protein>
    <recommendedName>
        <fullName evidence="6">Molybdopterin molybdenumtransferase</fullName>
        <ecNumber evidence="6">2.10.1.1</ecNumber>
    </recommendedName>
</protein>
<evidence type="ECO:0000313" key="9">
    <source>
        <dbReference type="Proteomes" id="UP000191680"/>
    </source>
</evidence>
<organism evidence="8 9">
    <name type="scientific">Croceivirga radicis</name>
    <dbReference type="NCBI Taxonomy" id="1929488"/>
    <lineage>
        <taxon>Bacteria</taxon>
        <taxon>Pseudomonadati</taxon>
        <taxon>Bacteroidota</taxon>
        <taxon>Flavobacteriia</taxon>
        <taxon>Flavobacteriales</taxon>
        <taxon>Flavobacteriaceae</taxon>
        <taxon>Croceivirga</taxon>
    </lineage>
</organism>
<keyword evidence="9" id="KW-1185">Reference proteome</keyword>
<dbReference type="Proteomes" id="UP000191680">
    <property type="component" value="Unassembled WGS sequence"/>
</dbReference>
<dbReference type="InterPro" id="IPR036135">
    <property type="entry name" value="MoeA_linker/N_sf"/>
</dbReference>
<keyword evidence="6" id="KW-0500">Molybdenum</keyword>
<dbReference type="InterPro" id="IPR036425">
    <property type="entry name" value="MoaB/Mog-like_dom_sf"/>
</dbReference>
<keyword evidence="6" id="KW-0479">Metal-binding</keyword>
<dbReference type="InterPro" id="IPR038987">
    <property type="entry name" value="MoeA-like"/>
</dbReference>
<dbReference type="InterPro" id="IPR008284">
    <property type="entry name" value="MoCF_biosynth_CS"/>
</dbReference>
<keyword evidence="6" id="KW-0460">Magnesium</keyword>
<dbReference type="SMART" id="SM00852">
    <property type="entry name" value="MoCF_biosynth"/>
    <property type="match status" value="1"/>
</dbReference>
<dbReference type="Gene3D" id="2.170.190.11">
    <property type="entry name" value="Molybdopterin biosynthesis moea protein, domain 3"/>
    <property type="match status" value="1"/>
</dbReference>
<comment type="cofactor">
    <cofactor evidence="6">
        <name>Mg(2+)</name>
        <dbReference type="ChEBI" id="CHEBI:18420"/>
    </cofactor>
</comment>
<evidence type="ECO:0000259" key="7">
    <source>
        <dbReference type="SMART" id="SM00852"/>
    </source>
</evidence>
<dbReference type="Pfam" id="PF00994">
    <property type="entry name" value="MoCF_biosynth"/>
    <property type="match status" value="1"/>
</dbReference>
<dbReference type="GO" id="GO:0006777">
    <property type="term" value="P:Mo-molybdopterin cofactor biosynthetic process"/>
    <property type="evidence" value="ECO:0007669"/>
    <property type="project" value="UniProtKB-UniRule"/>
</dbReference>
<dbReference type="Gene3D" id="3.40.980.10">
    <property type="entry name" value="MoaB/Mog-like domain"/>
    <property type="match status" value="1"/>
</dbReference>
<dbReference type="InterPro" id="IPR001453">
    <property type="entry name" value="MoaB/Mog_dom"/>
</dbReference>
<dbReference type="PANTHER" id="PTHR10192">
    <property type="entry name" value="MOLYBDOPTERIN BIOSYNTHESIS PROTEIN"/>
    <property type="match status" value="1"/>
</dbReference>
<dbReference type="GO" id="GO:0005829">
    <property type="term" value="C:cytosol"/>
    <property type="evidence" value="ECO:0007669"/>
    <property type="project" value="TreeGrafter"/>
</dbReference>
<dbReference type="SUPFAM" id="SSF63882">
    <property type="entry name" value="MoeA N-terminal region -like"/>
    <property type="match status" value="1"/>
</dbReference>
<dbReference type="Gene3D" id="2.40.340.10">
    <property type="entry name" value="MoeA, C-terminal, domain IV"/>
    <property type="match status" value="1"/>
</dbReference>
<dbReference type="EMBL" id="MTBC01000004">
    <property type="protein sequence ID" value="OQD42846.1"/>
    <property type="molecule type" value="Genomic_DNA"/>
</dbReference>
<evidence type="ECO:0000256" key="5">
    <source>
        <dbReference type="ARBA" id="ARBA00047317"/>
    </source>
</evidence>
<evidence type="ECO:0000256" key="1">
    <source>
        <dbReference type="ARBA" id="ARBA00002901"/>
    </source>
</evidence>
<dbReference type="InterPro" id="IPR036688">
    <property type="entry name" value="MoeA_C_domain_IV_sf"/>
</dbReference>
<evidence type="ECO:0000256" key="6">
    <source>
        <dbReference type="RuleBase" id="RU365090"/>
    </source>
</evidence>
<evidence type="ECO:0000256" key="2">
    <source>
        <dbReference type="ARBA" id="ARBA00005046"/>
    </source>
</evidence>
<gene>
    <name evidence="8" type="ORF">BUL40_07050</name>
</gene>
<dbReference type="PROSITE" id="PS01079">
    <property type="entry name" value="MOCF_BIOSYNTHESIS_2"/>
    <property type="match status" value="1"/>
</dbReference>
<comment type="function">
    <text evidence="1 6">Catalyzes the insertion of molybdate into adenylated molybdopterin with the concomitant release of AMP.</text>
</comment>
<evidence type="ECO:0000313" key="8">
    <source>
        <dbReference type="EMBL" id="OQD42846.1"/>
    </source>
</evidence>
<dbReference type="Pfam" id="PF03453">
    <property type="entry name" value="MoeA_N"/>
    <property type="match status" value="1"/>
</dbReference>
<comment type="similarity">
    <text evidence="3 6">Belongs to the MoeA family.</text>
</comment>
<keyword evidence="6 8" id="KW-0808">Transferase</keyword>
<dbReference type="InterPro" id="IPR005110">
    <property type="entry name" value="MoeA_linker/N"/>
</dbReference>
<sequence length="398" mass="44021">MIPFEEAKAIVLDNTANFGAIKVDLDTAVGQYLAETVRTDRDFPPFNRVTKDGIAIAFEAYESGQREFKLTGIAAAGTPELELNDKLQAIEVMTGAMLPLGTDTVIMYEQLNIQDGTAIIEKTVKQGQNIHKQGSDEPRGSVVLEKGLRISPAEIGVLASVGKKQVAVYRKPKVAIIATGNELVAVETTPKPHQIRTSNAYSIAAALEELGVSWERFHLKDQPEELKSALKNLSLKFDVLVLSGGVSKGKYDYIPEILEAIGTSKLFHRVQQRPGKPFWFGKNKKENTTIFAFPGNPASTFANFHIYFVPWLYKCLHQEPELHKIQLVDAFNNDLPLTRFVRSYASLTKNRLEAKLILGNGSGDLTSLCKANGFVELAPDCLHKIGDWVPFIPTKRII</sequence>
<dbReference type="InterPro" id="IPR005111">
    <property type="entry name" value="MoeA_C_domain_IV"/>
</dbReference>
<keyword evidence="4 6" id="KW-0501">Molybdenum cofactor biosynthesis</keyword>
<comment type="catalytic activity">
    <reaction evidence="5">
        <text>adenylyl-molybdopterin + molybdate = Mo-molybdopterin + AMP + H(+)</text>
        <dbReference type="Rhea" id="RHEA:35047"/>
        <dbReference type="ChEBI" id="CHEBI:15378"/>
        <dbReference type="ChEBI" id="CHEBI:36264"/>
        <dbReference type="ChEBI" id="CHEBI:62727"/>
        <dbReference type="ChEBI" id="CHEBI:71302"/>
        <dbReference type="ChEBI" id="CHEBI:456215"/>
        <dbReference type="EC" id="2.10.1.1"/>
    </reaction>
</comment>
<dbReference type="SUPFAM" id="SSF63867">
    <property type="entry name" value="MoeA C-terminal domain-like"/>
    <property type="match status" value="1"/>
</dbReference>
<dbReference type="PANTHER" id="PTHR10192:SF5">
    <property type="entry name" value="GEPHYRIN"/>
    <property type="match status" value="1"/>
</dbReference>
<dbReference type="Pfam" id="PF03454">
    <property type="entry name" value="MoeA_C"/>
    <property type="match status" value="1"/>
</dbReference>
<dbReference type="GO" id="GO:0061599">
    <property type="term" value="F:molybdopterin molybdotransferase activity"/>
    <property type="evidence" value="ECO:0007669"/>
    <property type="project" value="UniProtKB-UniRule"/>
</dbReference>
<dbReference type="EC" id="2.10.1.1" evidence="6"/>
<dbReference type="GO" id="GO:0046872">
    <property type="term" value="F:metal ion binding"/>
    <property type="evidence" value="ECO:0007669"/>
    <property type="project" value="UniProtKB-UniRule"/>
</dbReference>
<dbReference type="CDD" id="cd00887">
    <property type="entry name" value="MoeA"/>
    <property type="match status" value="1"/>
</dbReference>
<name>A0A1V6LS95_9FLAO</name>
<evidence type="ECO:0000256" key="3">
    <source>
        <dbReference type="ARBA" id="ARBA00010763"/>
    </source>
</evidence>
<dbReference type="UniPathway" id="UPA00344"/>